<dbReference type="Pfam" id="PF20385">
    <property type="entry name" value="DUF6680"/>
    <property type="match status" value="1"/>
</dbReference>
<accession>A0A6G4MS16</accession>
<feature type="domain" description="DUF6680" evidence="1">
    <location>
        <begin position="6"/>
        <end position="183"/>
    </location>
</feature>
<reference evidence="2" key="1">
    <citation type="submission" date="2020-02" db="EMBL/GenBank/DDBJ databases">
        <title>WGS of Carbapenem-Resistant Enterobacteriaceae.</title>
        <authorList>
            <person name="Tokajian S."/>
            <person name="El Chaar M."/>
            <person name="El Khoury M."/>
        </authorList>
    </citation>
    <scope>NUCLEOTIDE SEQUENCE</scope>
    <source>
        <strain evidence="2">EHM_71</strain>
    </source>
</reference>
<proteinExistence type="predicted"/>
<gene>
    <name evidence="2" type="ORF">G5635_16705</name>
</gene>
<comment type="caution">
    <text evidence="2">The sequence shown here is derived from an EMBL/GenBank/DDBJ whole genome shotgun (WGS) entry which is preliminary data.</text>
</comment>
<sequence>MNWALAIATIFATLISPLLAVRVQKIIEKSSEKRNIKINIFTELMATRSAEARLSNEHVRALNMIDLAFYGDIKRSINKRKKSEKKVLDAWREYFTHLCTHCPENESGSAIWNQNSDRLFVSLLSVMAEDIGYEFDRVHLQNAIYRPIAHGQMNLDNQKIRKGLASIFSGESALKMDVVSFPDAPDIHKSQEN</sequence>
<organism evidence="2">
    <name type="scientific">Enterobacter hormaechei</name>
    <dbReference type="NCBI Taxonomy" id="158836"/>
    <lineage>
        <taxon>Bacteria</taxon>
        <taxon>Pseudomonadati</taxon>
        <taxon>Pseudomonadota</taxon>
        <taxon>Gammaproteobacteria</taxon>
        <taxon>Enterobacterales</taxon>
        <taxon>Enterobacteriaceae</taxon>
        <taxon>Enterobacter</taxon>
        <taxon>Enterobacter cloacae complex</taxon>
    </lineage>
</organism>
<dbReference type="RefSeq" id="WP_163358990.1">
    <property type="nucleotide sequence ID" value="NZ_JAAJRM010000005.1"/>
</dbReference>
<dbReference type="EMBL" id="JAAJRM010000005">
    <property type="protein sequence ID" value="NGF44039.1"/>
    <property type="molecule type" value="Genomic_DNA"/>
</dbReference>
<evidence type="ECO:0000313" key="2">
    <source>
        <dbReference type="EMBL" id="NGF44039.1"/>
    </source>
</evidence>
<evidence type="ECO:0000259" key="1">
    <source>
        <dbReference type="Pfam" id="PF20385"/>
    </source>
</evidence>
<name>A0A6G4MS16_9ENTR</name>
<protein>
    <recommendedName>
        <fullName evidence="1">DUF6680 domain-containing protein</fullName>
    </recommendedName>
</protein>
<dbReference type="AlphaFoldDB" id="A0A6G4MS16"/>
<dbReference type="InterPro" id="IPR046502">
    <property type="entry name" value="DUF6680"/>
</dbReference>